<dbReference type="OrthoDB" id="5599753at2759"/>
<dbReference type="PANTHER" id="PTHR23292:SF6">
    <property type="entry name" value="FI16602P1-RELATED"/>
    <property type="match status" value="1"/>
</dbReference>
<dbReference type="AlphaFoldDB" id="A0A395RZX7"/>
<dbReference type="InterPro" id="IPR006629">
    <property type="entry name" value="LITAF"/>
</dbReference>
<feature type="domain" description="LITAF" evidence="7">
    <location>
        <begin position="78"/>
        <end position="159"/>
    </location>
</feature>
<evidence type="ECO:0000256" key="6">
    <source>
        <dbReference type="SAM" id="MobiDB-lite"/>
    </source>
</evidence>
<dbReference type="SMART" id="SM00714">
    <property type="entry name" value="LITAF"/>
    <property type="match status" value="1"/>
</dbReference>
<dbReference type="GO" id="GO:0008270">
    <property type="term" value="F:zinc ion binding"/>
    <property type="evidence" value="ECO:0007669"/>
    <property type="project" value="TreeGrafter"/>
</dbReference>
<dbReference type="PANTHER" id="PTHR23292">
    <property type="entry name" value="LIPOPOLYSACCHARIDE-INDUCED TUMOR NECROSIS FACTOR-ALPHA FACTOR"/>
    <property type="match status" value="1"/>
</dbReference>
<comment type="similarity">
    <text evidence="2">Belongs to the CDIP1/LITAF family.</text>
</comment>
<dbReference type="Pfam" id="PF10601">
    <property type="entry name" value="zf-LITAF-like"/>
    <property type="match status" value="1"/>
</dbReference>
<feature type="compositionally biased region" description="Polar residues" evidence="6">
    <location>
        <begin position="1"/>
        <end position="11"/>
    </location>
</feature>
<keyword evidence="5" id="KW-0472">Membrane</keyword>
<keyword evidence="3" id="KW-0479">Metal-binding</keyword>
<feature type="compositionally biased region" description="Low complexity" evidence="6">
    <location>
        <begin position="62"/>
        <end position="80"/>
    </location>
</feature>
<keyword evidence="4" id="KW-0862">Zinc</keyword>
<protein>
    <submittedName>
        <fullName evidence="8">Litaf-like zinc finger domain-containing</fullName>
    </submittedName>
</protein>
<dbReference type="EMBL" id="PXOG01000230">
    <property type="protein sequence ID" value="RGP65700.1"/>
    <property type="molecule type" value="Genomic_DNA"/>
</dbReference>
<evidence type="ECO:0000256" key="3">
    <source>
        <dbReference type="ARBA" id="ARBA00022723"/>
    </source>
</evidence>
<name>A0A395RZX7_9HYPO</name>
<proteinExistence type="inferred from homology"/>
<comment type="subcellular location">
    <subcellularLocation>
        <location evidence="1">Membrane</location>
        <topology evidence="1">Peripheral membrane protein</topology>
    </subcellularLocation>
</comment>
<evidence type="ECO:0000313" key="9">
    <source>
        <dbReference type="Proteomes" id="UP000266234"/>
    </source>
</evidence>
<dbReference type="InterPro" id="IPR037519">
    <property type="entry name" value="LITAF_fam"/>
</dbReference>
<comment type="caution">
    <text evidence="8">The sequence shown here is derived from an EMBL/GenBank/DDBJ whole genome shotgun (WGS) entry which is preliminary data.</text>
</comment>
<dbReference type="PROSITE" id="PS51837">
    <property type="entry name" value="LITAF"/>
    <property type="match status" value="1"/>
</dbReference>
<feature type="compositionally biased region" description="Low complexity" evidence="6">
    <location>
        <begin position="22"/>
        <end position="35"/>
    </location>
</feature>
<evidence type="ECO:0000256" key="5">
    <source>
        <dbReference type="ARBA" id="ARBA00023136"/>
    </source>
</evidence>
<evidence type="ECO:0000256" key="4">
    <source>
        <dbReference type="ARBA" id="ARBA00022833"/>
    </source>
</evidence>
<keyword evidence="9" id="KW-1185">Reference proteome</keyword>
<dbReference type="STRING" id="694270.A0A395RZX7"/>
<dbReference type="GO" id="GO:0016020">
    <property type="term" value="C:membrane"/>
    <property type="evidence" value="ECO:0007669"/>
    <property type="project" value="UniProtKB-SubCell"/>
</dbReference>
<reference evidence="8 9" key="1">
    <citation type="journal article" date="2018" name="PLoS Pathog.">
        <title>Evolution of structural diversity of trichothecenes, a family of toxins produced by plant pathogenic and entomopathogenic fungi.</title>
        <authorList>
            <person name="Proctor R.H."/>
            <person name="McCormick S.P."/>
            <person name="Kim H.S."/>
            <person name="Cardoza R.E."/>
            <person name="Stanley A.M."/>
            <person name="Lindo L."/>
            <person name="Kelly A."/>
            <person name="Brown D.W."/>
            <person name="Lee T."/>
            <person name="Vaughan M.M."/>
            <person name="Alexander N.J."/>
            <person name="Busman M."/>
            <person name="Gutierrez S."/>
        </authorList>
    </citation>
    <scope>NUCLEOTIDE SEQUENCE [LARGE SCALE GENOMIC DNA]</scope>
    <source>
        <strain evidence="8 9">NRRL 20695</strain>
    </source>
</reference>
<organism evidence="8 9">
    <name type="scientific">Fusarium longipes</name>
    <dbReference type="NCBI Taxonomy" id="694270"/>
    <lineage>
        <taxon>Eukaryota</taxon>
        <taxon>Fungi</taxon>
        <taxon>Dikarya</taxon>
        <taxon>Ascomycota</taxon>
        <taxon>Pezizomycotina</taxon>
        <taxon>Sordariomycetes</taxon>
        <taxon>Hypocreomycetidae</taxon>
        <taxon>Hypocreales</taxon>
        <taxon>Nectriaceae</taxon>
        <taxon>Fusarium</taxon>
    </lineage>
</organism>
<evidence type="ECO:0000256" key="2">
    <source>
        <dbReference type="ARBA" id="ARBA00005975"/>
    </source>
</evidence>
<sequence length="170" mass="18689">MEKPTVTQNNYDHAGQTHHPEQSQQDILNQQQPPQYDNRDFSSPLAQPPLTNNPTSPPPTHQPQGQGQQNGGFPPAQQQNYQSMPLQNLQSQSAPVVCPSCGVRAMTVTKLESGGMMHAVAAGVCFFTCLGCIPYCISSLKDVHHQCGNCNMPLADYHRSGRTEVRCFQK</sequence>
<evidence type="ECO:0000313" key="8">
    <source>
        <dbReference type="EMBL" id="RGP65700.1"/>
    </source>
</evidence>
<evidence type="ECO:0000256" key="1">
    <source>
        <dbReference type="ARBA" id="ARBA00004170"/>
    </source>
</evidence>
<feature type="region of interest" description="Disordered" evidence="6">
    <location>
        <begin position="1"/>
        <end position="80"/>
    </location>
</feature>
<gene>
    <name evidence="8" type="ORF">FLONG3_9093</name>
</gene>
<accession>A0A395RZX7</accession>
<evidence type="ECO:0000259" key="7">
    <source>
        <dbReference type="PROSITE" id="PS51837"/>
    </source>
</evidence>
<dbReference type="Proteomes" id="UP000266234">
    <property type="component" value="Unassembled WGS sequence"/>
</dbReference>